<evidence type="ECO:0000256" key="5">
    <source>
        <dbReference type="HAMAP-Rule" id="MF_03051"/>
    </source>
</evidence>
<comment type="subunit">
    <text evidence="5">Heterotetramer; composed of 2 small (MOCS2A) and 2 large (MOCS2B) subunits.</text>
</comment>
<comment type="similarity">
    <text evidence="5">Belongs to the MoaD family. MOCS2A subfamily.</text>
</comment>
<dbReference type="PANTHER" id="PTHR33359:SF1">
    <property type="entry name" value="MOLYBDOPTERIN SYNTHASE SULFUR CARRIER SUBUNIT"/>
    <property type="match status" value="1"/>
</dbReference>
<dbReference type="GO" id="GO:0000166">
    <property type="term" value="F:nucleotide binding"/>
    <property type="evidence" value="ECO:0007669"/>
    <property type="project" value="UniProtKB-KW"/>
</dbReference>
<organism evidence="6">
    <name type="scientific">Culicoides sonorensis</name>
    <name type="common">Biting midge</name>
    <dbReference type="NCBI Taxonomy" id="179676"/>
    <lineage>
        <taxon>Eukaryota</taxon>
        <taxon>Metazoa</taxon>
        <taxon>Ecdysozoa</taxon>
        <taxon>Arthropoda</taxon>
        <taxon>Hexapoda</taxon>
        <taxon>Insecta</taxon>
        <taxon>Pterygota</taxon>
        <taxon>Neoptera</taxon>
        <taxon>Endopterygota</taxon>
        <taxon>Diptera</taxon>
        <taxon>Nematocera</taxon>
        <taxon>Chironomoidea</taxon>
        <taxon>Ceratopogonidae</taxon>
        <taxon>Ceratopogoninae</taxon>
        <taxon>Culicoides</taxon>
        <taxon>Monoculicoides</taxon>
    </lineage>
</organism>
<dbReference type="AlphaFoldDB" id="A0A336KR50"/>
<feature type="modified residue" description="Glycyl adenylate; alternate" evidence="5">
    <location>
        <position position="91"/>
    </location>
</feature>
<feature type="modified residue" description="1-thioglycine; alternate" evidence="5">
    <location>
        <position position="91"/>
    </location>
</feature>
<protein>
    <recommendedName>
        <fullName evidence="5">Molybdopterin synthase sulfur carrier subunit</fullName>
    </recommendedName>
    <alternativeName>
        <fullName evidence="5">Molybdenum cofactor synthesis protein 2 small subunit</fullName>
    </alternativeName>
    <alternativeName>
        <fullName evidence="5">Molybdenum cofactor synthesis protein 2A</fullName>
        <shortName evidence="5">MOCS2A</shortName>
    </alternativeName>
    <alternativeName>
        <fullName evidence="5">Sulfur carrier protein MOCS2A</fullName>
    </alternativeName>
</protein>
<gene>
    <name evidence="6" type="primary">CSON014011</name>
    <name evidence="5" type="synonym">Mocs2</name>
</gene>
<keyword evidence="2 5" id="KW-0597">Phosphoprotein</keyword>
<comment type="function">
    <text evidence="5">Acts as a sulfur carrier required for molybdopterin biosynthesis. Component of the molybdopterin synthase complex that catalyzes the conversion of precursor Z into molybdopterin by mediating the incorporation of 2 sulfur atoms into precursor Z to generate a dithiolene group. In the complex, serves as sulfur donor by being thiocarboxylated (-COSH) at its C-terminus by MOCS3. After interaction with MOCS2B, the sulfur is then transferred to precursor Z to form molybdopterin.</text>
</comment>
<proteinExistence type="inferred from homology"/>
<comment type="miscellaneous">
    <text evidence="5">This protein is produced by a bicistronic gene which also produces the large subunit (MOCS2B).</text>
</comment>
<dbReference type="PANTHER" id="PTHR33359">
    <property type="entry name" value="MOLYBDOPTERIN SYNTHASE SULFUR CARRIER SUBUNIT"/>
    <property type="match status" value="1"/>
</dbReference>
<name>A0A336KR50_CULSO</name>
<evidence type="ECO:0000313" key="6">
    <source>
        <dbReference type="EMBL" id="SSX06578.1"/>
    </source>
</evidence>
<dbReference type="EMBL" id="UFQS01000749">
    <property type="protein sequence ID" value="SSX06578.1"/>
    <property type="molecule type" value="Genomic_DNA"/>
</dbReference>
<dbReference type="GO" id="GO:1990140">
    <property type="term" value="C:molybdopterin synthase complex"/>
    <property type="evidence" value="ECO:0007669"/>
    <property type="project" value="UniProtKB-UniRule"/>
</dbReference>
<evidence type="ECO:0000256" key="2">
    <source>
        <dbReference type="ARBA" id="ARBA00022553"/>
    </source>
</evidence>
<dbReference type="EMBL" id="UFQT01000749">
    <property type="protein sequence ID" value="SSX26925.1"/>
    <property type="molecule type" value="Genomic_DNA"/>
</dbReference>
<dbReference type="HAMAP" id="MF_03051">
    <property type="entry name" value="MOCS2A"/>
    <property type="match status" value="1"/>
</dbReference>
<dbReference type="Gene3D" id="3.10.20.30">
    <property type="match status" value="1"/>
</dbReference>
<comment type="PTM">
    <text evidence="5">C-terminal thiocarboxylation occurs in 2 steps, it is first acyl-adenylated (-COAMP) via the hesA/moeB/thiF part of MOCS3, then thiocarboxylated (-COSH) via the rhodanese domain of MOCS3.</text>
</comment>
<dbReference type="InterPro" id="IPR044672">
    <property type="entry name" value="MOCS2A"/>
</dbReference>
<keyword evidence="4 5" id="KW-0501">Molybdenum cofactor biosynthesis</keyword>
<comment type="subcellular location">
    <subcellularLocation>
        <location evidence="5">Cytoplasm</location>
    </subcellularLocation>
</comment>
<dbReference type="InterPro" id="IPR012675">
    <property type="entry name" value="Beta-grasp_dom_sf"/>
</dbReference>
<dbReference type="InterPro" id="IPR028887">
    <property type="entry name" value="MOCS2A_euk"/>
</dbReference>
<keyword evidence="3 5" id="KW-0547">Nucleotide-binding</keyword>
<dbReference type="UniPathway" id="UPA00344"/>
<sequence length="91" mass="10087">MSSNFIVVKILFFAKARELAGGITETQLQLPDLDQHCCSDLLTLICDKYNLNLIKESIILAINEQYCDNLSEFIQLKTGDEIAIIPPLSGG</sequence>
<keyword evidence="1 5" id="KW-0963">Cytoplasm</keyword>
<dbReference type="OMA" id="HVLFFAK"/>
<reference evidence="7" key="2">
    <citation type="submission" date="2018-07" db="EMBL/GenBank/DDBJ databases">
        <authorList>
            <person name="Quirk P.G."/>
            <person name="Krulwich T.A."/>
        </authorList>
    </citation>
    <scope>NUCLEOTIDE SEQUENCE</scope>
</reference>
<dbReference type="InterPro" id="IPR016155">
    <property type="entry name" value="Mopterin_synth/thiamin_S_b"/>
</dbReference>
<accession>A0A336KR50</accession>
<comment type="pathway">
    <text evidence="5">Cofactor biosynthesis; molybdopterin biosynthesis.</text>
</comment>
<dbReference type="VEuPathDB" id="VectorBase:CSON014011"/>
<dbReference type="CDD" id="cd00754">
    <property type="entry name" value="Ubl_MoaD"/>
    <property type="match status" value="1"/>
</dbReference>
<dbReference type="GO" id="GO:0030366">
    <property type="term" value="F:molybdopterin synthase activity"/>
    <property type="evidence" value="ECO:0007669"/>
    <property type="project" value="UniProtKB-UniRule"/>
</dbReference>
<dbReference type="GO" id="GO:0006777">
    <property type="term" value="P:Mo-molybdopterin cofactor biosynthetic process"/>
    <property type="evidence" value="ECO:0007669"/>
    <property type="project" value="UniProtKB-UniRule"/>
</dbReference>
<evidence type="ECO:0000313" key="7">
    <source>
        <dbReference type="EMBL" id="SSX26925.1"/>
    </source>
</evidence>
<dbReference type="SUPFAM" id="SSF54285">
    <property type="entry name" value="MoaD/ThiS"/>
    <property type="match status" value="1"/>
</dbReference>
<evidence type="ECO:0000256" key="3">
    <source>
        <dbReference type="ARBA" id="ARBA00022741"/>
    </source>
</evidence>
<evidence type="ECO:0000256" key="4">
    <source>
        <dbReference type="ARBA" id="ARBA00023150"/>
    </source>
</evidence>
<evidence type="ECO:0000256" key="1">
    <source>
        <dbReference type="ARBA" id="ARBA00022490"/>
    </source>
</evidence>
<reference evidence="6" key="1">
    <citation type="submission" date="2018-04" db="EMBL/GenBank/DDBJ databases">
        <authorList>
            <person name="Go L.Y."/>
            <person name="Mitchell J.A."/>
        </authorList>
    </citation>
    <scope>NUCLEOTIDE SEQUENCE</scope>
    <source>
        <tissue evidence="6">Whole organism</tissue>
    </source>
</reference>
<dbReference type="GO" id="GO:1990133">
    <property type="term" value="C:molybdopterin adenylyltransferase complex"/>
    <property type="evidence" value="ECO:0007669"/>
    <property type="project" value="TreeGrafter"/>
</dbReference>
<dbReference type="InterPro" id="IPR003749">
    <property type="entry name" value="ThiS/MoaD-like"/>
</dbReference>
<dbReference type="Pfam" id="PF02597">
    <property type="entry name" value="ThiS"/>
    <property type="match status" value="1"/>
</dbReference>